<comment type="caution">
    <text evidence="12">The sequence shown here is derived from an EMBL/GenBank/DDBJ whole genome shotgun (WGS) entry which is preliminary data.</text>
</comment>
<comment type="similarity">
    <text evidence="8 9">Belongs to the TonB-dependent receptor family.</text>
</comment>
<keyword evidence="6 8" id="KW-0472">Membrane</keyword>
<dbReference type="Pfam" id="PF07715">
    <property type="entry name" value="Plug"/>
    <property type="match status" value="1"/>
</dbReference>
<dbReference type="Proteomes" id="UP000176037">
    <property type="component" value="Unassembled WGS sequence"/>
</dbReference>
<dbReference type="PANTHER" id="PTHR47234">
    <property type="match status" value="1"/>
</dbReference>
<evidence type="ECO:0000259" key="10">
    <source>
        <dbReference type="Pfam" id="PF00593"/>
    </source>
</evidence>
<evidence type="ECO:0000256" key="5">
    <source>
        <dbReference type="ARBA" id="ARBA00023077"/>
    </source>
</evidence>
<evidence type="ECO:0000256" key="3">
    <source>
        <dbReference type="ARBA" id="ARBA00022452"/>
    </source>
</evidence>
<organism evidence="12 13">
    <name type="scientific">Alteromonas lipolytica</name>
    <dbReference type="NCBI Taxonomy" id="1856405"/>
    <lineage>
        <taxon>Bacteria</taxon>
        <taxon>Pseudomonadati</taxon>
        <taxon>Pseudomonadota</taxon>
        <taxon>Gammaproteobacteria</taxon>
        <taxon>Alteromonadales</taxon>
        <taxon>Alteromonadaceae</taxon>
        <taxon>Alteromonas/Salinimonas group</taxon>
        <taxon>Alteromonas</taxon>
    </lineage>
</organism>
<keyword evidence="7 8" id="KW-0998">Cell outer membrane</keyword>
<comment type="subcellular location">
    <subcellularLocation>
        <location evidence="1 8">Cell outer membrane</location>
        <topology evidence="1 8">Multi-pass membrane protein</topology>
    </subcellularLocation>
</comment>
<dbReference type="SUPFAM" id="SSF56935">
    <property type="entry name" value="Porins"/>
    <property type="match status" value="1"/>
</dbReference>
<dbReference type="Gene3D" id="2.170.130.10">
    <property type="entry name" value="TonB-dependent receptor, plug domain"/>
    <property type="match status" value="1"/>
</dbReference>
<gene>
    <name evidence="12" type="ORF">BFC17_21760</name>
</gene>
<evidence type="ECO:0000313" key="13">
    <source>
        <dbReference type="Proteomes" id="UP000176037"/>
    </source>
</evidence>
<dbReference type="EMBL" id="MJIC01000014">
    <property type="protein sequence ID" value="OFI34289.1"/>
    <property type="molecule type" value="Genomic_DNA"/>
</dbReference>
<dbReference type="InterPro" id="IPR037066">
    <property type="entry name" value="Plug_dom_sf"/>
</dbReference>
<keyword evidence="5 9" id="KW-0798">TonB box</keyword>
<dbReference type="PROSITE" id="PS52016">
    <property type="entry name" value="TONB_DEPENDENT_REC_3"/>
    <property type="match status" value="1"/>
</dbReference>
<evidence type="ECO:0000256" key="7">
    <source>
        <dbReference type="ARBA" id="ARBA00023237"/>
    </source>
</evidence>
<evidence type="ECO:0000256" key="8">
    <source>
        <dbReference type="PROSITE-ProRule" id="PRU01360"/>
    </source>
</evidence>
<evidence type="ECO:0000256" key="4">
    <source>
        <dbReference type="ARBA" id="ARBA00022692"/>
    </source>
</evidence>
<name>A0A1E8FEE7_9ALTE</name>
<accession>A0A1E8FEE7</accession>
<keyword evidence="4 8" id="KW-0812">Transmembrane</keyword>
<evidence type="ECO:0000256" key="9">
    <source>
        <dbReference type="RuleBase" id="RU003357"/>
    </source>
</evidence>
<dbReference type="Gene3D" id="2.40.170.20">
    <property type="entry name" value="TonB-dependent receptor, beta-barrel domain"/>
    <property type="match status" value="1"/>
</dbReference>
<proteinExistence type="inferred from homology"/>
<feature type="domain" description="TonB-dependent receptor-like beta-barrel" evidence="10">
    <location>
        <begin position="348"/>
        <end position="905"/>
    </location>
</feature>
<evidence type="ECO:0000256" key="1">
    <source>
        <dbReference type="ARBA" id="ARBA00004571"/>
    </source>
</evidence>
<keyword evidence="2 8" id="KW-0813">Transport</keyword>
<dbReference type="InterPro" id="IPR036942">
    <property type="entry name" value="Beta-barrel_TonB_sf"/>
</dbReference>
<dbReference type="InterPro" id="IPR039426">
    <property type="entry name" value="TonB-dep_rcpt-like"/>
</dbReference>
<dbReference type="PANTHER" id="PTHR47234:SF1">
    <property type="entry name" value="TONB-DEPENDENT RECEPTOR"/>
    <property type="match status" value="1"/>
</dbReference>
<evidence type="ECO:0000259" key="11">
    <source>
        <dbReference type="Pfam" id="PF07715"/>
    </source>
</evidence>
<sequence>MLVTGSRLQFGNVTSKPTVITAEDIQKRGVSSVTELIRTLPQNLATIGGLANNRFNGPLAPADGSASNMSSIGALGVSAANLGGMGAGRTLILINGRRMAGAAGIEDGFVNLNGIPLSAIERVEITTDGASAVYGADAMGGVINFILKSGYSGSSVTVQHEDSNNGADFSRLSVYTGYGWKSGNVSVVLDYSERDPVVNAKTGYVTNNYAPYFNGDSTYDRRSFASGAQPGLIDISESSYNWETGEEINYIGALTLPAGFEGRPEMSDFVEVGEEAYRDFVPRLGGPKSENSSIVVNFEQNITDKLQFTADALFTRNKNTQNQLEASAILVNMAPGQYYNPFPEYYFSSWDPGTVAYYYPGSELANGDISYGYSENTTDNWSVNLGLTYQFDKETRLDLAYTTSRTTNKGNRYGYESVVSISTDYNTGGWSCYNFMIQNNRYQGEQATAYQNAFDAQCEVLTSADPDIAFNPWRTGADGAGGSIDPFFFGQESESRGSRLENFEIRLNGALTELPAGKVYYVIGGEYNDDGVDSREVRASTGERVNKTREALFAEMSIPVFGKDLHYPGFEALTLSIAARRDSYSTDGAIGTVDDVPYDQGGQIIYGENTFSRTTPSIGIKWTPVEDITLRARWSEGFQAPEYTSLFNVNGTDSYNTSVTNDPYYDCREFNSCDFDWGSSYGYYVPRITTPNPDLKPQTSKQQSYTLSWNPSGVLSGLTVDVTYNNTKIENEIATLDTLNTLLPFEELVSLEAFYPRDEDGKVAQAMNRTFNISGSEYESIMYTVGYYVYTSFGSFEPRLTYLDNRKSERKAFADSTPISSLGFLQGVDDYKITGQLTYNYQDFSASLFGYYMPDYINDYIVRRYAGVISNPDYAIEAGAYMTFDLTASYQVTNQLQVTFAGRNIFDREPPLVVVGSLPYDDGRYNVEGRTLSLQLQYEF</sequence>
<dbReference type="GO" id="GO:0009279">
    <property type="term" value="C:cell outer membrane"/>
    <property type="evidence" value="ECO:0007669"/>
    <property type="project" value="UniProtKB-SubCell"/>
</dbReference>
<evidence type="ECO:0000256" key="6">
    <source>
        <dbReference type="ARBA" id="ARBA00023136"/>
    </source>
</evidence>
<protein>
    <submittedName>
        <fullName evidence="12">TonB-dependent receptor</fullName>
    </submittedName>
</protein>
<evidence type="ECO:0000256" key="2">
    <source>
        <dbReference type="ARBA" id="ARBA00022448"/>
    </source>
</evidence>
<keyword evidence="12" id="KW-0675">Receptor</keyword>
<keyword evidence="3 8" id="KW-1134">Transmembrane beta strand</keyword>
<evidence type="ECO:0000313" key="12">
    <source>
        <dbReference type="EMBL" id="OFI34289.1"/>
    </source>
</evidence>
<dbReference type="AlphaFoldDB" id="A0A1E8FEE7"/>
<feature type="domain" description="TonB-dependent receptor plug" evidence="11">
    <location>
        <begin position="14"/>
        <end position="142"/>
    </location>
</feature>
<dbReference type="STRING" id="1856405.BFC17_21760"/>
<dbReference type="Pfam" id="PF00593">
    <property type="entry name" value="TonB_dep_Rec_b-barrel"/>
    <property type="match status" value="1"/>
</dbReference>
<reference evidence="12 13" key="1">
    <citation type="submission" date="2016-09" db="EMBL/GenBank/DDBJ databases">
        <title>Alteromonas lipolytica, a new species isolated from sea water.</title>
        <authorList>
            <person name="Wu Y.-H."/>
            <person name="Cheng H."/>
            <person name="Xu X.-W."/>
        </authorList>
    </citation>
    <scope>NUCLEOTIDE SEQUENCE [LARGE SCALE GENOMIC DNA]</scope>
    <source>
        <strain evidence="12 13">JW12</strain>
    </source>
</reference>
<dbReference type="InterPro" id="IPR012910">
    <property type="entry name" value="Plug_dom"/>
</dbReference>
<keyword evidence="13" id="KW-1185">Reference proteome</keyword>
<dbReference type="InterPro" id="IPR000531">
    <property type="entry name" value="Beta-barrel_TonB"/>
</dbReference>